<dbReference type="SUPFAM" id="SSF48371">
    <property type="entry name" value="ARM repeat"/>
    <property type="match status" value="1"/>
</dbReference>
<feature type="compositionally biased region" description="Basic and acidic residues" evidence="1">
    <location>
        <begin position="538"/>
        <end position="553"/>
    </location>
</feature>
<feature type="domain" description="Symplekin C-terminal" evidence="3">
    <location>
        <begin position="1108"/>
        <end position="1286"/>
    </location>
</feature>
<evidence type="ECO:0000259" key="2">
    <source>
        <dbReference type="Pfam" id="PF11935"/>
    </source>
</evidence>
<dbReference type="PANTHER" id="PTHR47184:SF3">
    <property type="entry name" value="PHOSPHATIDYLINOSITOL 3-AND 4-KINASE FAMILY PROTEIN-RELATED"/>
    <property type="match status" value="1"/>
</dbReference>
<dbReference type="Pfam" id="PF11935">
    <property type="entry name" value="SYMPK_PTA1_N"/>
    <property type="match status" value="1"/>
</dbReference>
<dbReference type="InterPro" id="IPR011989">
    <property type="entry name" value="ARM-like"/>
</dbReference>
<dbReference type="InterPro" id="IPR032460">
    <property type="entry name" value="Symplekin/Pta1_N"/>
</dbReference>
<reference evidence="4" key="1">
    <citation type="submission" date="2019-08" db="EMBL/GenBank/DDBJ databases">
        <title>Reference gene set and small RNA set construction with multiple tissues from Davidia involucrata Baill.</title>
        <authorList>
            <person name="Yang H."/>
            <person name="Zhou C."/>
            <person name="Li G."/>
            <person name="Wang J."/>
            <person name="Gao P."/>
            <person name="Wang M."/>
            <person name="Wang R."/>
            <person name="Zhao Y."/>
        </authorList>
    </citation>
    <scope>NUCLEOTIDE SEQUENCE</scope>
    <source>
        <tissue evidence="4">Mixed with DoveR01_LX</tissue>
    </source>
</reference>
<feature type="domain" description="Symplekin/Pta1 N-terminal" evidence="2">
    <location>
        <begin position="96"/>
        <end position="315"/>
    </location>
</feature>
<protein>
    <recommendedName>
        <fullName evidence="5">Symplekin</fullName>
    </recommendedName>
</protein>
<dbReference type="InterPro" id="IPR016024">
    <property type="entry name" value="ARM-type_fold"/>
</dbReference>
<organism evidence="4">
    <name type="scientific">Davidia involucrata</name>
    <name type="common">Dove tree</name>
    <dbReference type="NCBI Taxonomy" id="16924"/>
    <lineage>
        <taxon>Eukaryota</taxon>
        <taxon>Viridiplantae</taxon>
        <taxon>Streptophyta</taxon>
        <taxon>Embryophyta</taxon>
        <taxon>Tracheophyta</taxon>
        <taxon>Spermatophyta</taxon>
        <taxon>Magnoliopsida</taxon>
        <taxon>eudicotyledons</taxon>
        <taxon>Gunneridae</taxon>
        <taxon>Pentapetalae</taxon>
        <taxon>asterids</taxon>
        <taxon>Cornales</taxon>
        <taxon>Nyssaceae</taxon>
        <taxon>Davidia</taxon>
    </lineage>
</organism>
<sequence>MAGPLREQALSLLAAANNHGDLAVKLSSLKQAKDILLSVEPSLAAELFPYLVELQSSPESLVRRTLIEVMEEIGLKAMDHSSILMPILLASLKDSDPIVAGQSIVSGTNIFCNVLEELSLQFHRHGIVESWLEELWTWMVRFKDAVFGILLEAGSVGTKFLAVKFLETCVILFTSNINDSEKSTSEAITRSGRAFNISWLVGGHLILDPVALTSEANRCIGILLDLLQSASSLPGSLIISVVNCLAAIARKRPLHYSSVLSALLDFDPKIESVKGGHTASIQYSLRTAFLGFLKCTSPAIVESRDRLLRALRAMSAGDAADQFNRQVEKMIKNNERALRDARLNKDDQPSSQLPISEDLLRKRSMPLDNEEPTYSHDVASKRIRYGPSSNSAPPVQISDSEQDYSANGVSPKVPLLDSDLTPVEQMIAMIGALIAEGERGAGSLEILISQIHSDLLADIVITNMKHLPKDPPPLIRLGSLPSTQQGSSPSAPSQVVAPISPTISVQSPVLRVQVPFSSSNAINTSLPDVSTSINLPADSKRDPRRDPRRLDPRRVAVPVGVPSTHIVEDSNAMHSGAMQSDFDASVSLNKPLALPVVTSVENTSVPLMPKIETDLKILENPVVSGTDLPAPKEEVLDEEAKETVPVPEVTAALDHALSPVYEVDEDSMALKSSDVAVTDEAYESSLIEADQLSPAVSSTTVSEEVCPDLPVLPLYVELTEEQQRNLRKLAVERIIESYKHLWGADCSQTRMALLARLVAQIDADDDMVVMMQKHIVSDYQHQKGHELAMHVLYHLHTLMISDSVEHSSFATVVYEKFLLGVAKSLLDNLPATDKSFSRLLGEVPFLPDSALELLDDICYSDNHCGKDVRDGDRVTQGLGTVWSLILGRPLNRQACLDIALKCAVHLQDDIRAKAIRLVANKLYVLNYISESIEQFATNMFLSAVDHRVSDIELSQSGSIEQITEGERGSQETSISGSQISEPGTSENDSVKGPQSDSQIDSSVSFAQAQCLISLFFALCTKKPSLLQLVFDNYARSPKAVKQAVHRHIPILIRALGSSYSELLCIISDPPEGSENLLTQVLHILSEGKTPSSDLISTVKHLYETKLKDVTILIPMLSSLSKNEVLPIFPRLVDLPLDKFQRALAHILQGSAHTGPALTPAEVLVVIHDINPEKDGLALKKITDVCSACFEQRTVFTQQVLAKALNQMVDQTPLPLLFMRTVIQAIDAFPTLVDFVMELLSKLVSKQVWRMPKLWVGFLKCVSQTQPHSFHVLLQLPSPQLESALNKYANLRGPLAAYASQPSVKVSLPRSTLVLLGLANESHVQQPHLASSLHASDTSSSVHGATLT</sequence>
<feature type="compositionally biased region" description="Low complexity" evidence="1">
    <location>
        <begin position="1328"/>
        <end position="1340"/>
    </location>
</feature>
<gene>
    <name evidence="4" type="ORF">Din_002165</name>
</gene>
<feature type="region of interest" description="Disordered" evidence="1">
    <location>
        <begin position="1328"/>
        <end position="1347"/>
    </location>
</feature>
<feature type="region of interest" description="Disordered" evidence="1">
    <location>
        <begin position="959"/>
        <end position="998"/>
    </location>
</feature>
<feature type="region of interest" description="Disordered" evidence="1">
    <location>
        <begin position="341"/>
        <end position="408"/>
    </location>
</feature>
<dbReference type="Pfam" id="PF12295">
    <property type="entry name" value="Symplekin_C"/>
    <property type="match status" value="1"/>
</dbReference>
<feature type="compositionally biased region" description="Polar residues" evidence="1">
    <location>
        <begin position="970"/>
        <end position="998"/>
    </location>
</feature>
<evidence type="ECO:0008006" key="5">
    <source>
        <dbReference type="Google" id="ProtNLM"/>
    </source>
</evidence>
<dbReference type="Gene3D" id="1.25.10.10">
    <property type="entry name" value="Leucine-rich Repeat Variant"/>
    <property type="match status" value="1"/>
</dbReference>
<name>A0A5B6YLP6_DAVIN</name>
<dbReference type="EMBL" id="GHES01002165">
    <property type="protein sequence ID" value="MPA32724.1"/>
    <property type="molecule type" value="Transcribed_RNA"/>
</dbReference>
<feature type="region of interest" description="Disordered" evidence="1">
    <location>
        <begin position="527"/>
        <end position="553"/>
    </location>
</feature>
<feature type="compositionally biased region" description="Polar residues" evidence="1">
    <location>
        <begin position="387"/>
        <end position="408"/>
    </location>
</feature>
<evidence type="ECO:0000313" key="4">
    <source>
        <dbReference type="EMBL" id="MPA32724.1"/>
    </source>
</evidence>
<evidence type="ECO:0000259" key="3">
    <source>
        <dbReference type="Pfam" id="PF12295"/>
    </source>
</evidence>
<dbReference type="InterPro" id="IPR022075">
    <property type="entry name" value="Symplekin_C"/>
</dbReference>
<proteinExistence type="predicted"/>
<accession>A0A5B6YLP6</accession>
<dbReference type="PANTHER" id="PTHR47184">
    <property type="entry name" value="PHOSPHATIDYLINOSITOL 3-AND 4-KINASE FAMILY PROTEIN-RELATED"/>
    <property type="match status" value="1"/>
</dbReference>
<evidence type="ECO:0000256" key="1">
    <source>
        <dbReference type="SAM" id="MobiDB-lite"/>
    </source>
</evidence>